<feature type="domain" description="HPr" evidence="6">
    <location>
        <begin position="1"/>
        <end position="85"/>
    </location>
</feature>
<dbReference type="InterPro" id="IPR035895">
    <property type="entry name" value="HPr-like_sf"/>
</dbReference>
<dbReference type="InterPro" id="IPR000032">
    <property type="entry name" value="HPr-like"/>
</dbReference>
<sequence>MVEKEAVVGPEAGLHARPAANFVKKAKQFDSEIKVVKGGREANAKSTLKIMTLGAKKDDRILIRAEGEDAEAAVDALVELISAEE</sequence>
<dbReference type="PANTHER" id="PTHR33705:SF1">
    <property type="entry name" value="PHOSPHOCARRIER PROTEIN HPR"/>
    <property type="match status" value="1"/>
</dbReference>
<dbReference type="AlphaFoldDB" id="A0A6G8PWH1"/>
<dbReference type="CDD" id="cd00367">
    <property type="entry name" value="PTS-HPr_like"/>
    <property type="match status" value="1"/>
</dbReference>
<evidence type="ECO:0000256" key="2">
    <source>
        <dbReference type="ARBA" id="ARBA00020422"/>
    </source>
</evidence>
<protein>
    <recommendedName>
        <fullName evidence="2">Phosphocarrier protein HPr</fullName>
    </recommendedName>
    <alternativeName>
        <fullName evidence="5">Histidine-containing protein</fullName>
    </alternativeName>
</protein>
<name>A0A6G8PWH1_9ACTN</name>
<evidence type="ECO:0000256" key="1">
    <source>
        <dbReference type="ARBA" id="ARBA00003681"/>
    </source>
</evidence>
<evidence type="ECO:0000256" key="5">
    <source>
        <dbReference type="ARBA" id="ARBA00033055"/>
    </source>
</evidence>
<evidence type="ECO:0000259" key="6">
    <source>
        <dbReference type="PROSITE" id="PS51350"/>
    </source>
</evidence>
<evidence type="ECO:0000313" key="8">
    <source>
        <dbReference type="Proteomes" id="UP000502706"/>
    </source>
</evidence>
<gene>
    <name evidence="7" type="ORF">GBA65_08470</name>
</gene>
<dbReference type="PANTHER" id="PTHR33705">
    <property type="entry name" value="PHOSPHOCARRIER PROTEIN HPR"/>
    <property type="match status" value="1"/>
</dbReference>
<comment type="function">
    <text evidence="1">General (non sugar-specific) component of the phosphoenolpyruvate-dependent sugar phosphotransferase system (sugar PTS). This major carbohydrate active-transport system catalyzes the phosphorylation of incoming sugar substrates concomitantly with their translocation across the cell membrane. The phosphoryl group from phosphoenolpyruvate (PEP) is transferred to the phosphoryl carrier protein HPr by enzyme I. Phospho-HPr then transfers it to the PTS EIIA domain.</text>
</comment>
<dbReference type="Pfam" id="PF00381">
    <property type="entry name" value="PTS-HPr"/>
    <property type="match status" value="1"/>
</dbReference>
<proteinExistence type="predicted"/>
<keyword evidence="3" id="KW-0813">Transport</keyword>
<organism evidence="7 8">
    <name type="scientific">Rubrobacter marinus</name>
    <dbReference type="NCBI Taxonomy" id="2653852"/>
    <lineage>
        <taxon>Bacteria</taxon>
        <taxon>Bacillati</taxon>
        <taxon>Actinomycetota</taxon>
        <taxon>Rubrobacteria</taxon>
        <taxon>Rubrobacterales</taxon>
        <taxon>Rubrobacteraceae</taxon>
        <taxon>Rubrobacter</taxon>
    </lineage>
</organism>
<dbReference type="RefSeq" id="WP_166396231.1">
    <property type="nucleotide sequence ID" value="NZ_CP045121.1"/>
</dbReference>
<keyword evidence="4" id="KW-0762">Sugar transport</keyword>
<evidence type="ECO:0000313" key="7">
    <source>
        <dbReference type="EMBL" id="QIN78550.1"/>
    </source>
</evidence>
<dbReference type="EMBL" id="CP045121">
    <property type="protein sequence ID" value="QIN78550.1"/>
    <property type="molecule type" value="Genomic_DNA"/>
</dbReference>
<keyword evidence="8" id="KW-1185">Reference proteome</keyword>
<dbReference type="PRINTS" id="PR00107">
    <property type="entry name" value="PHOSPHOCPHPR"/>
</dbReference>
<evidence type="ECO:0000256" key="4">
    <source>
        <dbReference type="ARBA" id="ARBA00022597"/>
    </source>
</evidence>
<reference evidence="7 8" key="1">
    <citation type="submission" date="2019-10" db="EMBL/GenBank/DDBJ databases">
        <title>Rubrobacter sp nov SCSIO 52915 isolated from a deep-sea sediment in the South China Sea.</title>
        <authorList>
            <person name="Chen R.W."/>
        </authorList>
    </citation>
    <scope>NUCLEOTIDE SEQUENCE [LARGE SCALE GENOMIC DNA]</scope>
    <source>
        <strain evidence="7 8">SCSIO 52915</strain>
    </source>
</reference>
<dbReference type="InterPro" id="IPR050399">
    <property type="entry name" value="HPr"/>
</dbReference>
<dbReference type="InterPro" id="IPR001020">
    <property type="entry name" value="PTS_HPr_His_P_site"/>
</dbReference>
<dbReference type="PROSITE" id="PS51350">
    <property type="entry name" value="PTS_HPR_DOM"/>
    <property type="match status" value="1"/>
</dbReference>
<dbReference type="Proteomes" id="UP000502706">
    <property type="component" value="Chromosome"/>
</dbReference>
<evidence type="ECO:0000256" key="3">
    <source>
        <dbReference type="ARBA" id="ARBA00022448"/>
    </source>
</evidence>
<dbReference type="KEGG" id="rmar:GBA65_08470"/>
<dbReference type="NCBIfam" id="TIGR01003">
    <property type="entry name" value="PTS_HPr_family"/>
    <property type="match status" value="1"/>
</dbReference>
<accession>A0A6G8PWH1</accession>
<dbReference type="PROSITE" id="PS00369">
    <property type="entry name" value="PTS_HPR_HIS"/>
    <property type="match status" value="1"/>
</dbReference>
<dbReference type="SUPFAM" id="SSF55594">
    <property type="entry name" value="HPr-like"/>
    <property type="match status" value="1"/>
</dbReference>
<dbReference type="Gene3D" id="3.30.1340.10">
    <property type="entry name" value="HPr-like"/>
    <property type="match status" value="1"/>
</dbReference>